<accession>A0A928V4A0</accession>
<dbReference type="GO" id="GO:0016746">
    <property type="term" value="F:acyltransferase activity"/>
    <property type="evidence" value="ECO:0007669"/>
    <property type="project" value="InterPro"/>
</dbReference>
<name>A0A928V4A0_9GAMM</name>
<evidence type="ECO:0000313" key="2">
    <source>
        <dbReference type="EMBL" id="MBE8715864.1"/>
    </source>
</evidence>
<comment type="caution">
    <text evidence="2">The sequence shown here is derived from an EMBL/GenBank/DDBJ whole genome shotgun (WGS) entry which is preliminary data.</text>
</comment>
<dbReference type="InterPro" id="IPR014030">
    <property type="entry name" value="Ketoacyl_synth_N"/>
</dbReference>
<protein>
    <submittedName>
        <fullName evidence="2">3-oxoacyl-ACP synthase</fullName>
    </submittedName>
</protein>
<dbReference type="Gene3D" id="3.40.47.10">
    <property type="match status" value="1"/>
</dbReference>
<reference evidence="2" key="1">
    <citation type="submission" date="2018-07" db="EMBL/GenBank/DDBJ databases">
        <title>Genome assembly of strain Ka43.</title>
        <authorList>
            <person name="Kukolya J."/>
            <person name="Nagy I."/>
            <person name="Horvath B."/>
            <person name="Toth A."/>
        </authorList>
    </citation>
    <scope>NUCLEOTIDE SEQUENCE</scope>
    <source>
        <strain evidence="2">KB43</strain>
    </source>
</reference>
<evidence type="ECO:0000259" key="1">
    <source>
        <dbReference type="Pfam" id="PF13723"/>
    </source>
</evidence>
<feature type="domain" description="Beta-ketoacyl synthase-like N-terminal" evidence="1">
    <location>
        <begin position="32"/>
        <end position="248"/>
    </location>
</feature>
<gene>
    <name evidence="2" type="ORF">C4F51_01510</name>
</gene>
<dbReference type="Proteomes" id="UP000652567">
    <property type="component" value="Unassembled WGS sequence"/>
</dbReference>
<dbReference type="Pfam" id="PF13723">
    <property type="entry name" value="Ketoacyl-synt_2"/>
    <property type="match status" value="1"/>
</dbReference>
<dbReference type="InterPro" id="IPR016039">
    <property type="entry name" value="Thiolase-like"/>
</dbReference>
<keyword evidence="3" id="KW-1185">Reference proteome</keyword>
<proteinExistence type="predicted"/>
<dbReference type="SUPFAM" id="SSF53901">
    <property type="entry name" value="Thiolase-like"/>
    <property type="match status" value="1"/>
</dbReference>
<dbReference type="AlphaFoldDB" id="A0A928V4A0"/>
<dbReference type="EMBL" id="PRDL01000001">
    <property type="protein sequence ID" value="MBE8715864.1"/>
    <property type="molecule type" value="Genomic_DNA"/>
</dbReference>
<organism evidence="2 3">
    <name type="scientific">Cellvibrio polysaccharolyticus</name>
    <dbReference type="NCBI Taxonomy" id="2082724"/>
    <lineage>
        <taxon>Bacteria</taxon>
        <taxon>Pseudomonadati</taxon>
        <taxon>Pseudomonadota</taxon>
        <taxon>Gammaproteobacteria</taxon>
        <taxon>Cellvibrionales</taxon>
        <taxon>Cellvibrionaceae</taxon>
        <taxon>Cellvibrio</taxon>
    </lineage>
</organism>
<sequence>MDGNNNGKSIMMNVRISRCVAWAPNLSTDADWQAWSRGERALQGDDTPRAQRVPAMLRRRLTRWGRLALEVAGELTESLAADTPIIFSSRHGDTHRTETLLTDLANCEPLSPTAFSLSVHNAPLGLYTIVEKITSPSLAVAAGRETFAHAWLEAYTWLQQGASQVLLVHADELLADFFRPDTDEQDAPLALALLLTADEGSAVSLRFDALDQRTLSDTQAQPLAFLQWWYSEAPALRWCGDRLCWQWQRSQ</sequence>
<evidence type="ECO:0000313" key="3">
    <source>
        <dbReference type="Proteomes" id="UP000652567"/>
    </source>
</evidence>